<protein>
    <submittedName>
        <fullName evidence="1">Uncharacterized protein</fullName>
    </submittedName>
</protein>
<accession>A0A6A6SHT1</accession>
<dbReference type="EMBL" id="MU006776">
    <property type="protein sequence ID" value="KAF2646243.1"/>
    <property type="molecule type" value="Genomic_DNA"/>
</dbReference>
<evidence type="ECO:0000313" key="2">
    <source>
        <dbReference type="Proteomes" id="UP000799753"/>
    </source>
</evidence>
<evidence type="ECO:0000313" key="1">
    <source>
        <dbReference type="EMBL" id="KAF2646243.1"/>
    </source>
</evidence>
<dbReference type="AlphaFoldDB" id="A0A6A6SHT1"/>
<proteinExistence type="predicted"/>
<sequence length="205" mass="22609">MRTAVRPAVRPAVTTASLHSSLLTDGLDLPRFTSSFRQGAEILGQKQWLILVYQPLSPFRSRHQLGLGCLAPHSSSDQLSSIHPSMTHPIHRPSLRSYTYPYLLEAAVVYLHRCLLRQLSSSSARETQSATISVGAVSRTFGGFLWPKGLQHHELQTTPVPTWLIARPMTVALLHAALQGQARVRSCSLTRDRSLGGVGRLLFVL</sequence>
<name>A0A6A6SHT1_9PLEO</name>
<organism evidence="1 2">
    <name type="scientific">Massarina eburnea CBS 473.64</name>
    <dbReference type="NCBI Taxonomy" id="1395130"/>
    <lineage>
        <taxon>Eukaryota</taxon>
        <taxon>Fungi</taxon>
        <taxon>Dikarya</taxon>
        <taxon>Ascomycota</taxon>
        <taxon>Pezizomycotina</taxon>
        <taxon>Dothideomycetes</taxon>
        <taxon>Pleosporomycetidae</taxon>
        <taxon>Pleosporales</taxon>
        <taxon>Massarineae</taxon>
        <taxon>Massarinaceae</taxon>
        <taxon>Massarina</taxon>
    </lineage>
</organism>
<reference evidence="1" key="1">
    <citation type="journal article" date="2020" name="Stud. Mycol.">
        <title>101 Dothideomycetes genomes: a test case for predicting lifestyles and emergence of pathogens.</title>
        <authorList>
            <person name="Haridas S."/>
            <person name="Albert R."/>
            <person name="Binder M."/>
            <person name="Bloem J."/>
            <person name="Labutti K."/>
            <person name="Salamov A."/>
            <person name="Andreopoulos B."/>
            <person name="Baker S."/>
            <person name="Barry K."/>
            <person name="Bills G."/>
            <person name="Bluhm B."/>
            <person name="Cannon C."/>
            <person name="Castanera R."/>
            <person name="Culley D."/>
            <person name="Daum C."/>
            <person name="Ezra D."/>
            <person name="Gonzalez J."/>
            <person name="Henrissat B."/>
            <person name="Kuo A."/>
            <person name="Liang C."/>
            <person name="Lipzen A."/>
            <person name="Lutzoni F."/>
            <person name="Magnuson J."/>
            <person name="Mondo S."/>
            <person name="Nolan M."/>
            <person name="Ohm R."/>
            <person name="Pangilinan J."/>
            <person name="Park H.-J."/>
            <person name="Ramirez L."/>
            <person name="Alfaro M."/>
            <person name="Sun H."/>
            <person name="Tritt A."/>
            <person name="Yoshinaga Y."/>
            <person name="Zwiers L.-H."/>
            <person name="Turgeon B."/>
            <person name="Goodwin S."/>
            <person name="Spatafora J."/>
            <person name="Crous P."/>
            <person name="Grigoriev I."/>
        </authorList>
    </citation>
    <scope>NUCLEOTIDE SEQUENCE</scope>
    <source>
        <strain evidence="1">CBS 473.64</strain>
    </source>
</reference>
<dbReference type="Proteomes" id="UP000799753">
    <property type="component" value="Unassembled WGS sequence"/>
</dbReference>
<gene>
    <name evidence="1" type="ORF">P280DRAFT_475156</name>
</gene>
<keyword evidence="2" id="KW-1185">Reference proteome</keyword>